<dbReference type="InterPro" id="IPR004358">
    <property type="entry name" value="Sig_transdc_His_kin-like_C"/>
</dbReference>
<comment type="catalytic activity">
    <reaction evidence="1">
        <text>ATP + protein L-histidine = ADP + protein N-phospho-L-histidine.</text>
        <dbReference type="EC" id="2.7.13.3"/>
    </reaction>
</comment>
<dbReference type="EC" id="2.7.13.3" evidence="2"/>
<dbReference type="SMART" id="SM00387">
    <property type="entry name" value="HATPase_c"/>
    <property type="match status" value="1"/>
</dbReference>
<feature type="domain" description="PAS" evidence="9">
    <location>
        <begin position="164"/>
        <end position="215"/>
    </location>
</feature>
<evidence type="ECO:0000256" key="5">
    <source>
        <dbReference type="ARBA" id="ARBA00022777"/>
    </source>
</evidence>
<evidence type="ECO:0000256" key="1">
    <source>
        <dbReference type="ARBA" id="ARBA00000085"/>
    </source>
</evidence>
<evidence type="ECO:0000256" key="3">
    <source>
        <dbReference type="ARBA" id="ARBA00022553"/>
    </source>
</evidence>
<dbReference type="SMART" id="SM00091">
    <property type="entry name" value="PAS"/>
    <property type="match status" value="2"/>
</dbReference>
<dbReference type="CDD" id="cd00082">
    <property type="entry name" value="HisKA"/>
    <property type="match status" value="1"/>
</dbReference>
<evidence type="ECO:0000256" key="2">
    <source>
        <dbReference type="ARBA" id="ARBA00012438"/>
    </source>
</evidence>
<dbReference type="PROSITE" id="PS50112">
    <property type="entry name" value="PAS"/>
    <property type="match status" value="2"/>
</dbReference>
<dbReference type="Proteomes" id="UP000612329">
    <property type="component" value="Unassembled WGS sequence"/>
</dbReference>
<dbReference type="RefSeq" id="WP_188655144.1">
    <property type="nucleotide sequence ID" value="NZ_BMNR01000013.1"/>
</dbReference>
<dbReference type="Pfam" id="PF00072">
    <property type="entry name" value="Response_reg"/>
    <property type="match status" value="1"/>
</dbReference>
<feature type="domain" description="PAS" evidence="9">
    <location>
        <begin position="35"/>
        <end position="77"/>
    </location>
</feature>
<proteinExistence type="predicted"/>
<dbReference type="PANTHER" id="PTHR43047:SF72">
    <property type="entry name" value="OSMOSENSING HISTIDINE PROTEIN KINASE SLN1"/>
    <property type="match status" value="1"/>
</dbReference>
<dbReference type="InterPro" id="IPR001789">
    <property type="entry name" value="Sig_transdc_resp-reg_receiver"/>
</dbReference>
<dbReference type="SUPFAM" id="SSF47384">
    <property type="entry name" value="Homodimeric domain of signal transducing histidine kinase"/>
    <property type="match status" value="1"/>
</dbReference>
<keyword evidence="3 6" id="KW-0597">Phosphoprotein</keyword>
<dbReference type="Pfam" id="PF02518">
    <property type="entry name" value="HATPase_c"/>
    <property type="match status" value="1"/>
</dbReference>
<dbReference type="PANTHER" id="PTHR43047">
    <property type="entry name" value="TWO-COMPONENT HISTIDINE PROTEIN KINASE"/>
    <property type="match status" value="1"/>
</dbReference>
<feature type="domain" description="Response regulatory" evidence="8">
    <location>
        <begin position="564"/>
        <end position="679"/>
    </location>
</feature>
<accession>A0A8J3BP53</accession>
<dbReference type="CDD" id="cd00130">
    <property type="entry name" value="PAS"/>
    <property type="match status" value="1"/>
</dbReference>
<dbReference type="SMART" id="SM00448">
    <property type="entry name" value="REC"/>
    <property type="match status" value="1"/>
</dbReference>
<dbReference type="Gene3D" id="3.30.450.20">
    <property type="entry name" value="PAS domain"/>
    <property type="match status" value="2"/>
</dbReference>
<dbReference type="Gene3D" id="1.10.287.130">
    <property type="match status" value="1"/>
</dbReference>
<dbReference type="PROSITE" id="PS50109">
    <property type="entry name" value="HIS_KIN"/>
    <property type="match status" value="1"/>
</dbReference>
<dbReference type="SUPFAM" id="SSF55874">
    <property type="entry name" value="ATPase domain of HSP90 chaperone/DNA topoisomerase II/histidine kinase"/>
    <property type="match status" value="1"/>
</dbReference>
<dbReference type="InterPro" id="IPR005467">
    <property type="entry name" value="His_kinase_dom"/>
</dbReference>
<feature type="modified residue" description="4-aspartylphosphate" evidence="6">
    <location>
        <position position="614"/>
    </location>
</feature>
<evidence type="ECO:0000256" key="6">
    <source>
        <dbReference type="PROSITE-ProRule" id="PRU00169"/>
    </source>
</evidence>
<dbReference type="InterPro" id="IPR003661">
    <property type="entry name" value="HisK_dim/P_dom"/>
</dbReference>
<dbReference type="Gene3D" id="3.40.50.2300">
    <property type="match status" value="1"/>
</dbReference>
<name>A0A8J3BP53_9FLAO</name>
<dbReference type="PRINTS" id="PR00344">
    <property type="entry name" value="BCTRLSENSOR"/>
</dbReference>
<dbReference type="GO" id="GO:0005886">
    <property type="term" value="C:plasma membrane"/>
    <property type="evidence" value="ECO:0007669"/>
    <property type="project" value="TreeGrafter"/>
</dbReference>
<feature type="domain" description="Histidine kinase" evidence="7">
    <location>
        <begin position="320"/>
        <end position="540"/>
    </location>
</feature>
<evidence type="ECO:0000313" key="11">
    <source>
        <dbReference type="Proteomes" id="UP000612329"/>
    </source>
</evidence>
<dbReference type="NCBIfam" id="TIGR00229">
    <property type="entry name" value="sensory_box"/>
    <property type="match status" value="1"/>
</dbReference>
<gene>
    <name evidence="10" type="ORF">GCM10007962_32330</name>
</gene>
<dbReference type="InterPro" id="IPR003594">
    <property type="entry name" value="HATPase_dom"/>
</dbReference>
<dbReference type="EMBL" id="BMNR01000013">
    <property type="protein sequence ID" value="GGK35469.1"/>
    <property type="molecule type" value="Genomic_DNA"/>
</dbReference>
<dbReference type="SUPFAM" id="SSF52172">
    <property type="entry name" value="CheY-like"/>
    <property type="match status" value="1"/>
</dbReference>
<sequence>MVLVLFLIDICQDVFRKIMINNDEGFLVQATVGSSEKMFGILFEEMTEAYFLHDLNGNIKTANKKACECLGLAKDTLEKMNIADIVPDDLIHSVQVGLKHQIDGVFRLETNYVNGNITQVPIEITSKLIQLGKTQMILTGFRDISIRKNYENQLIESKIQAEWNKNELELIFDNSPSSIFLFNENMDILRINKKAATKFKTNSSEIVGKNINDIVCCLKTDCGSFACGDESMCKMSNIFNETTLGKNYLKEEVRVFIKTEDSNEEKTMLISTSLLKRNGHSVYLATIDDITDRKKMELELLDAKEKAEESDKLKSAFIENLHHEIRTPLNGILGFIDFFADDSYNFSKQEKKELIEVMHKSGDRLIKTINDLLEISKLDSGILKINNESFNLKDHLESFINEQCLKFKNSEIEFQYQVDLDLEREMIHTDKEKLFQALQNLLDNAYKFTSKGFVKLKVSFKNENLEIFVEDSGIGVAPEFHDLIFKPFWQVKKDPDHYYEGNGLGLAVSKKIVNSIGGELFVESDIGKGSKFSIRLPKAFNLSIKPLDEITKEPSNEKSLEGRTILICEDDMSNYIYLKTVLLNEKCRLIHAADGIEALEIFKANASIDLVLMDLIMPKMNGLEVSAKLKEIRKNIPIIAQSAQVIDSEMQRAKKAGCLDYLVKPINRDLLISTIIKYLR</sequence>
<comment type="caution">
    <text evidence="10">The sequence shown here is derived from an EMBL/GenBank/DDBJ whole genome shotgun (WGS) entry which is preliminary data.</text>
</comment>
<evidence type="ECO:0000259" key="8">
    <source>
        <dbReference type="PROSITE" id="PS50110"/>
    </source>
</evidence>
<evidence type="ECO:0000256" key="4">
    <source>
        <dbReference type="ARBA" id="ARBA00022679"/>
    </source>
</evidence>
<dbReference type="PROSITE" id="PS50110">
    <property type="entry name" value="RESPONSE_REGULATORY"/>
    <property type="match status" value="1"/>
</dbReference>
<dbReference type="GO" id="GO:0000155">
    <property type="term" value="F:phosphorelay sensor kinase activity"/>
    <property type="evidence" value="ECO:0007669"/>
    <property type="project" value="InterPro"/>
</dbReference>
<reference evidence="10" key="1">
    <citation type="journal article" date="2014" name="Int. J. Syst. Evol. Microbiol.">
        <title>Complete genome sequence of Corynebacterium casei LMG S-19264T (=DSM 44701T), isolated from a smear-ripened cheese.</title>
        <authorList>
            <consortium name="US DOE Joint Genome Institute (JGI-PGF)"/>
            <person name="Walter F."/>
            <person name="Albersmeier A."/>
            <person name="Kalinowski J."/>
            <person name="Ruckert C."/>
        </authorList>
    </citation>
    <scope>NUCLEOTIDE SEQUENCE</scope>
    <source>
        <strain evidence="10">JCM 12862</strain>
    </source>
</reference>
<dbReference type="SMART" id="SM00388">
    <property type="entry name" value="HisKA"/>
    <property type="match status" value="1"/>
</dbReference>
<dbReference type="InterPro" id="IPR036097">
    <property type="entry name" value="HisK_dim/P_sf"/>
</dbReference>
<dbReference type="FunFam" id="3.30.565.10:FF:000006">
    <property type="entry name" value="Sensor histidine kinase WalK"/>
    <property type="match status" value="1"/>
</dbReference>
<dbReference type="Gene3D" id="3.30.565.10">
    <property type="entry name" value="Histidine kinase-like ATPase, C-terminal domain"/>
    <property type="match status" value="1"/>
</dbReference>
<evidence type="ECO:0000259" key="7">
    <source>
        <dbReference type="PROSITE" id="PS50109"/>
    </source>
</evidence>
<dbReference type="Pfam" id="PF13426">
    <property type="entry name" value="PAS_9"/>
    <property type="match status" value="2"/>
</dbReference>
<dbReference type="AlphaFoldDB" id="A0A8J3BP53"/>
<keyword evidence="4" id="KW-0808">Transferase</keyword>
<dbReference type="InterPro" id="IPR011006">
    <property type="entry name" value="CheY-like_superfamily"/>
</dbReference>
<organism evidence="10 11">
    <name type="scientific">Yeosuana aromativorans</name>
    <dbReference type="NCBI Taxonomy" id="288019"/>
    <lineage>
        <taxon>Bacteria</taxon>
        <taxon>Pseudomonadati</taxon>
        <taxon>Bacteroidota</taxon>
        <taxon>Flavobacteriia</taxon>
        <taxon>Flavobacteriales</taxon>
        <taxon>Flavobacteriaceae</taxon>
        <taxon>Yeosuana</taxon>
    </lineage>
</organism>
<dbReference type="InterPro" id="IPR036890">
    <property type="entry name" value="HATPase_C_sf"/>
</dbReference>
<protein>
    <recommendedName>
        <fullName evidence="2">histidine kinase</fullName>
        <ecNumber evidence="2">2.7.13.3</ecNumber>
    </recommendedName>
</protein>
<evidence type="ECO:0000313" key="10">
    <source>
        <dbReference type="EMBL" id="GGK35469.1"/>
    </source>
</evidence>
<keyword evidence="5" id="KW-0418">Kinase</keyword>
<evidence type="ECO:0000259" key="9">
    <source>
        <dbReference type="PROSITE" id="PS50112"/>
    </source>
</evidence>
<dbReference type="SUPFAM" id="SSF55785">
    <property type="entry name" value="PYP-like sensor domain (PAS domain)"/>
    <property type="match status" value="2"/>
</dbReference>
<dbReference type="GO" id="GO:0009927">
    <property type="term" value="F:histidine phosphotransfer kinase activity"/>
    <property type="evidence" value="ECO:0007669"/>
    <property type="project" value="TreeGrafter"/>
</dbReference>
<dbReference type="CDD" id="cd17546">
    <property type="entry name" value="REC_hyHK_CKI1_RcsC-like"/>
    <property type="match status" value="1"/>
</dbReference>
<dbReference type="InterPro" id="IPR000014">
    <property type="entry name" value="PAS"/>
</dbReference>
<dbReference type="Pfam" id="PF00512">
    <property type="entry name" value="HisKA"/>
    <property type="match status" value="1"/>
</dbReference>
<dbReference type="InterPro" id="IPR035965">
    <property type="entry name" value="PAS-like_dom_sf"/>
</dbReference>
<keyword evidence="11" id="KW-1185">Reference proteome</keyword>
<reference evidence="10" key="2">
    <citation type="submission" date="2020-09" db="EMBL/GenBank/DDBJ databases">
        <authorList>
            <person name="Sun Q."/>
            <person name="Ohkuma M."/>
        </authorList>
    </citation>
    <scope>NUCLEOTIDE SEQUENCE</scope>
    <source>
        <strain evidence="10">JCM 12862</strain>
    </source>
</reference>